<dbReference type="Proteomes" id="UP000264753">
    <property type="component" value="Unassembled WGS sequence"/>
</dbReference>
<gene>
    <name evidence="3" type="ORF">DEF21_12220</name>
    <name evidence="4" type="ORF">DHR80_14750</name>
</gene>
<evidence type="ECO:0000259" key="2">
    <source>
        <dbReference type="SMART" id="SM00226"/>
    </source>
</evidence>
<dbReference type="PANTHER" id="PTHR43428:SF1">
    <property type="entry name" value="ARSENATE REDUCTASE"/>
    <property type="match status" value="1"/>
</dbReference>
<dbReference type="Pfam" id="PF01451">
    <property type="entry name" value="LMWPc"/>
    <property type="match status" value="1"/>
</dbReference>
<dbReference type="EMBL" id="DOOG01000101">
    <property type="protein sequence ID" value="HBU98654.1"/>
    <property type="molecule type" value="Genomic_DNA"/>
</dbReference>
<dbReference type="InterPro" id="IPR023485">
    <property type="entry name" value="Ptyr_pPase"/>
</dbReference>
<evidence type="ECO:0000313" key="4">
    <source>
        <dbReference type="EMBL" id="HCW68426.1"/>
    </source>
</evidence>
<accession>A0A358HV14</accession>
<proteinExistence type="predicted"/>
<dbReference type="GO" id="GO:0046685">
    <property type="term" value="P:response to arsenic-containing substance"/>
    <property type="evidence" value="ECO:0007669"/>
    <property type="project" value="UniProtKB-KW"/>
</dbReference>
<keyword evidence="1" id="KW-0059">Arsenical resistance</keyword>
<dbReference type="PANTHER" id="PTHR43428">
    <property type="entry name" value="ARSENATE REDUCTASE"/>
    <property type="match status" value="1"/>
</dbReference>
<feature type="domain" description="Phosphotyrosine protein phosphatase I" evidence="2">
    <location>
        <begin position="6"/>
        <end position="144"/>
    </location>
</feature>
<dbReference type="Gene3D" id="3.40.50.2300">
    <property type="match status" value="1"/>
</dbReference>
<evidence type="ECO:0000256" key="1">
    <source>
        <dbReference type="ARBA" id="ARBA00022849"/>
    </source>
</evidence>
<dbReference type="Proteomes" id="UP000264179">
    <property type="component" value="Unassembled WGS sequence"/>
</dbReference>
<dbReference type="AlphaFoldDB" id="A0A358HV14"/>
<organism evidence="3 6">
    <name type="scientific">Thalassospira lucentensis</name>
    <dbReference type="NCBI Taxonomy" id="168935"/>
    <lineage>
        <taxon>Bacteria</taxon>
        <taxon>Pseudomonadati</taxon>
        <taxon>Pseudomonadota</taxon>
        <taxon>Alphaproteobacteria</taxon>
        <taxon>Rhodospirillales</taxon>
        <taxon>Thalassospiraceae</taxon>
        <taxon>Thalassospira</taxon>
    </lineage>
</organism>
<dbReference type="SMART" id="SM00226">
    <property type="entry name" value="LMWPc"/>
    <property type="match status" value="1"/>
</dbReference>
<reference evidence="5 6" key="1">
    <citation type="journal article" date="2018" name="Nat. Biotechnol.">
        <title>A standardized bacterial taxonomy based on genome phylogeny substantially revises the tree of life.</title>
        <authorList>
            <person name="Parks D.H."/>
            <person name="Chuvochina M."/>
            <person name="Waite D.W."/>
            <person name="Rinke C."/>
            <person name="Skarshewski A."/>
            <person name="Chaumeil P.A."/>
            <person name="Hugenholtz P."/>
        </authorList>
    </citation>
    <scope>NUCLEOTIDE SEQUENCE [LARGE SCALE GENOMIC DNA]</scope>
    <source>
        <strain evidence="3">UBA8707</strain>
        <strain evidence="4">UBA9881</strain>
    </source>
</reference>
<dbReference type="InterPro" id="IPR036196">
    <property type="entry name" value="Ptyr_pPase_sf"/>
</dbReference>
<evidence type="ECO:0000313" key="3">
    <source>
        <dbReference type="EMBL" id="HBU98654.1"/>
    </source>
</evidence>
<protein>
    <submittedName>
        <fullName evidence="3">Protein-tyrosine-phosphatase</fullName>
    </submittedName>
</protein>
<dbReference type="EMBL" id="DPOP01000116">
    <property type="protein sequence ID" value="HCW68426.1"/>
    <property type="molecule type" value="Genomic_DNA"/>
</dbReference>
<dbReference type="RefSeq" id="WP_276653507.1">
    <property type="nucleotide sequence ID" value="NZ_DOOG01000101.1"/>
</dbReference>
<dbReference type="SUPFAM" id="SSF52788">
    <property type="entry name" value="Phosphotyrosine protein phosphatases I"/>
    <property type="match status" value="1"/>
</dbReference>
<dbReference type="CDD" id="cd16345">
    <property type="entry name" value="LMWP_ArsC"/>
    <property type="match status" value="1"/>
</dbReference>
<dbReference type="STRING" id="168935.AUP42_06660"/>
<evidence type="ECO:0000313" key="6">
    <source>
        <dbReference type="Proteomes" id="UP000264753"/>
    </source>
</evidence>
<evidence type="ECO:0000313" key="5">
    <source>
        <dbReference type="Proteomes" id="UP000264179"/>
    </source>
</evidence>
<comment type="caution">
    <text evidence="3">The sequence shown here is derived from an EMBL/GenBank/DDBJ whole genome shotgun (WGS) entry which is preliminary data.</text>
</comment>
<name>A0A358HV14_9PROT</name>
<sequence length="170" mass="18943">MSGGTYNVLFLCRANSARSIMAEAILKKEGHDHFFGFSAGSHPRGEIHPYTADLLQSLDHDPSEFSSKEMEVYSQESKVKFDFVFTVCDTMNNEDCPIFPGSPMTAHWGVPDPAAVTGTEAEKRLAFADAYRMLRNRISIFTSLPFQSLDRLSLQHKLDEIGQTTSSEDA</sequence>